<sequence>MSMVALESKTHRGRCIFDPSSPQRIIFDLMAMVFLLYDLCFTPVTIAWDFPMVGWLLYCTSAVAVFWTLDIIMTCRTAYYVAGLAWTRPLMIFRRYCRTTFFLDLFIVCVDWLTVFANSVFPEETSSQASDNPEVIGAKLVRFSKATRVVRIVSVTCLFRIFLFWRHLGDRLHGGSSSKYVGDMARLIVIIIWINHVMSCTWFYIGRVAIGDTGL</sequence>
<dbReference type="PANTHER" id="PTHR47823:SF9">
    <property type="entry name" value="CHROMOSOME UNDETERMINED SCAFFOLD_10, WHOLE GENOME SHOTGUN SEQUENCE"/>
    <property type="match status" value="1"/>
</dbReference>
<keyword evidence="1" id="KW-0812">Transmembrane</keyword>
<evidence type="ECO:0000313" key="3">
    <source>
        <dbReference type="Proteomes" id="UP000604046"/>
    </source>
</evidence>
<organism evidence="2 3">
    <name type="scientific">Symbiodinium natans</name>
    <dbReference type="NCBI Taxonomy" id="878477"/>
    <lineage>
        <taxon>Eukaryota</taxon>
        <taxon>Sar</taxon>
        <taxon>Alveolata</taxon>
        <taxon>Dinophyceae</taxon>
        <taxon>Suessiales</taxon>
        <taxon>Symbiodiniaceae</taxon>
        <taxon>Symbiodinium</taxon>
    </lineage>
</organism>
<keyword evidence="1" id="KW-0472">Membrane</keyword>
<dbReference type="AlphaFoldDB" id="A0A812IBW1"/>
<feature type="transmembrane region" description="Helical" evidence="1">
    <location>
        <begin position="25"/>
        <end position="48"/>
    </location>
</feature>
<comment type="caution">
    <text evidence="2">The sequence shown here is derived from an EMBL/GenBank/DDBJ whole genome shotgun (WGS) entry which is preliminary data.</text>
</comment>
<feature type="transmembrane region" description="Helical" evidence="1">
    <location>
        <begin position="149"/>
        <end position="166"/>
    </location>
</feature>
<gene>
    <name evidence="2" type="primary">Kcnh2</name>
    <name evidence="2" type="ORF">SNAT2548_LOCUS3545</name>
</gene>
<accession>A0A812IBW1</accession>
<feature type="transmembrane region" description="Helical" evidence="1">
    <location>
        <begin position="187"/>
        <end position="205"/>
    </location>
</feature>
<evidence type="ECO:0000256" key="1">
    <source>
        <dbReference type="SAM" id="Phobius"/>
    </source>
</evidence>
<dbReference type="EMBL" id="CAJNDS010000218">
    <property type="protein sequence ID" value="CAE7029565.1"/>
    <property type="molecule type" value="Genomic_DNA"/>
</dbReference>
<dbReference type="PANTHER" id="PTHR47823">
    <property type="entry name" value="ION_TRANS DOMAIN-CONTAINING PROTEIN"/>
    <property type="match status" value="1"/>
</dbReference>
<evidence type="ECO:0000313" key="2">
    <source>
        <dbReference type="EMBL" id="CAE7029565.1"/>
    </source>
</evidence>
<dbReference type="SUPFAM" id="SSF81324">
    <property type="entry name" value="Voltage-gated potassium channels"/>
    <property type="match status" value="1"/>
</dbReference>
<protein>
    <submittedName>
        <fullName evidence="2">Kcnh2 protein</fullName>
    </submittedName>
</protein>
<dbReference type="Gene3D" id="1.10.287.70">
    <property type="match status" value="1"/>
</dbReference>
<dbReference type="Proteomes" id="UP000604046">
    <property type="component" value="Unassembled WGS sequence"/>
</dbReference>
<keyword evidence="1" id="KW-1133">Transmembrane helix</keyword>
<dbReference type="OrthoDB" id="421586at2759"/>
<reference evidence="2" key="1">
    <citation type="submission" date="2021-02" db="EMBL/GenBank/DDBJ databases">
        <authorList>
            <person name="Dougan E. K."/>
            <person name="Rhodes N."/>
            <person name="Thang M."/>
            <person name="Chan C."/>
        </authorList>
    </citation>
    <scope>NUCLEOTIDE SEQUENCE</scope>
</reference>
<feature type="transmembrane region" description="Helical" evidence="1">
    <location>
        <begin position="54"/>
        <end position="81"/>
    </location>
</feature>
<proteinExistence type="predicted"/>
<keyword evidence="3" id="KW-1185">Reference proteome</keyword>
<name>A0A812IBW1_9DINO</name>